<dbReference type="EMBL" id="JASBNA010000012">
    <property type="protein sequence ID" value="KAK7687978.1"/>
    <property type="molecule type" value="Genomic_DNA"/>
</dbReference>
<comment type="caution">
    <text evidence="1">The sequence shown here is derived from an EMBL/GenBank/DDBJ whole genome shotgun (WGS) entry which is preliminary data.</text>
</comment>
<dbReference type="Proteomes" id="UP001385951">
    <property type="component" value="Unassembled WGS sequence"/>
</dbReference>
<name>A0AAW0GDE5_9APHY</name>
<accession>A0AAW0GDE5</accession>
<evidence type="ECO:0000313" key="2">
    <source>
        <dbReference type="Proteomes" id="UP001385951"/>
    </source>
</evidence>
<dbReference type="AlphaFoldDB" id="A0AAW0GDE5"/>
<proteinExistence type="predicted"/>
<sequence length="243" mass="26791">MTSSVQLLYGPRVLQEANSIVTIHRQVKVGLALGGSKYYSQLDVNQSAEEHSQASLETGWLPGTETGSILDVNKPNIKNTTLVNHLHDVQPSDADDNGIPDVEPTLEDLKIAKAFIDALQTARLDDSKMSSEDCAWLHNPPNGPPPDLSDPLLCLSINMYLATKNASETTYYSICELSVTATLKHILSLEQVKQHIAELTGIFLIMEDMCINLCIAFTSPFKELEHCPICQEDHYDQKQLAAT</sequence>
<gene>
    <name evidence="1" type="ORF">QCA50_009197</name>
</gene>
<keyword evidence="2" id="KW-1185">Reference proteome</keyword>
<reference evidence="1 2" key="1">
    <citation type="submission" date="2022-09" db="EMBL/GenBank/DDBJ databases">
        <authorList>
            <person name="Palmer J.M."/>
        </authorList>
    </citation>
    <scope>NUCLEOTIDE SEQUENCE [LARGE SCALE GENOMIC DNA]</scope>
    <source>
        <strain evidence="1 2">DSM 7382</strain>
    </source>
</reference>
<organism evidence="1 2">
    <name type="scientific">Cerrena zonata</name>
    <dbReference type="NCBI Taxonomy" id="2478898"/>
    <lineage>
        <taxon>Eukaryota</taxon>
        <taxon>Fungi</taxon>
        <taxon>Dikarya</taxon>
        <taxon>Basidiomycota</taxon>
        <taxon>Agaricomycotina</taxon>
        <taxon>Agaricomycetes</taxon>
        <taxon>Polyporales</taxon>
        <taxon>Cerrenaceae</taxon>
        <taxon>Cerrena</taxon>
    </lineage>
</organism>
<protein>
    <submittedName>
        <fullName evidence="1">Uncharacterized protein</fullName>
    </submittedName>
</protein>
<evidence type="ECO:0000313" key="1">
    <source>
        <dbReference type="EMBL" id="KAK7687978.1"/>
    </source>
</evidence>